<evidence type="ECO:0000256" key="3">
    <source>
        <dbReference type="ARBA" id="ARBA00022692"/>
    </source>
</evidence>
<evidence type="ECO:0000256" key="2">
    <source>
        <dbReference type="ARBA" id="ARBA00006824"/>
    </source>
</evidence>
<evidence type="ECO:0000256" key="5">
    <source>
        <dbReference type="ARBA" id="ARBA00023136"/>
    </source>
</evidence>
<evidence type="ECO:0000313" key="8">
    <source>
        <dbReference type="Proteomes" id="UP000256690"/>
    </source>
</evidence>
<dbReference type="PANTHER" id="PTHR11266:SF80">
    <property type="entry name" value="PEROXISOMAL MEMBRANE PROTEIN 2"/>
    <property type="match status" value="1"/>
</dbReference>
<proteinExistence type="inferred from homology"/>
<dbReference type="STRING" id="1810919.A0A3D8SCZ1"/>
<evidence type="ECO:0000256" key="6">
    <source>
        <dbReference type="RuleBase" id="RU363053"/>
    </source>
</evidence>
<dbReference type="Pfam" id="PF04117">
    <property type="entry name" value="Mpv17_PMP22"/>
    <property type="match status" value="1"/>
</dbReference>
<feature type="transmembrane region" description="Helical" evidence="6">
    <location>
        <begin position="154"/>
        <end position="176"/>
    </location>
</feature>
<comment type="subcellular location">
    <subcellularLocation>
        <location evidence="1">Membrane</location>
        <topology evidence="1">Multi-pass membrane protein</topology>
    </subcellularLocation>
</comment>
<organism evidence="7 8">
    <name type="scientific">Aspergillus mulundensis</name>
    <dbReference type="NCBI Taxonomy" id="1810919"/>
    <lineage>
        <taxon>Eukaryota</taxon>
        <taxon>Fungi</taxon>
        <taxon>Dikarya</taxon>
        <taxon>Ascomycota</taxon>
        <taxon>Pezizomycotina</taxon>
        <taxon>Eurotiomycetes</taxon>
        <taxon>Eurotiomycetidae</taxon>
        <taxon>Eurotiales</taxon>
        <taxon>Aspergillaceae</taxon>
        <taxon>Aspergillus</taxon>
        <taxon>Aspergillus subgen. Nidulantes</taxon>
    </lineage>
</organism>
<keyword evidence="4 6" id="KW-1133">Transmembrane helix</keyword>
<comment type="caution">
    <text evidence="7">The sequence shown here is derived from an EMBL/GenBank/DDBJ whole genome shotgun (WGS) entry which is preliminary data.</text>
</comment>
<comment type="similarity">
    <text evidence="2 6">Belongs to the peroxisomal membrane protein PXMP2/4 family.</text>
</comment>
<dbReference type="EMBL" id="PVWQ01000004">
    <property type="protein sequence ID" value="RDW84215.1"/>
    <property type="molecule type" value="Genomic_DNA"/>
</dbReference>
<dbReference type="Proteomes" id="UP000256690">
    <property type="component" value="Unassembled WGS sequence"/>
</dbReference>
<evidence type="ECO:0000313" key="7">
    <source>
        <dbReference type="EMBL" id="RDW84215.1"/>
    </source>
</evidence>
<dbReference type="PANTHER" id="PTHR11266">
    <property type="entry name" value="PEROXISOMAL MEMBRANE PROTEIN 2, PXMP2 MPV17"/>
    <property type="match status" value="1"/>
</dbReference>
<keyword evidence="3 6" id="KW-0812">Transmembrane</keyword>
<dbReference type="OrthoDB" id="10267969at2759"/>
<reference evidence="7 8" key="1">
    <citation type="journal article" date="2018" name="IMA Fungus">
        <title>IMA Genome-F 9: Draft genome sequence of Annulohypoxylon stygium, Aspergillus mulundensis, Berkeleyomyces basicola (syn. Thielaviopsis basicola), Ceratocystis smalleyi, two Cercospora beticola strains, Coleophoma cylindrospora, Fusarium fracticaudum, Phialophora cf. hyalina, and Morchella septimelata.</title>
        <authorList>
            <person name="Wingfield B.D."/>
            <person name="Bills G.F."/>
            <person name="Dong Y."/>
            <person name="Huang W."/>
            <person name="Nel W.J."/>
            <person name="Swalarsk-Parry B.S."/>
            <person name="Vaghefi N."/>
            <person name="Wilken P.M."/>
            <person name="An Z."/>
            <person name="de Beer Z.W."/>
            <person name="De Vos L."/>
            <person name="Chen L."/>
            <person name="Duong T.A."/>
            <person name="Gao Y."/>
            <person name="Hammerbacher A."/>
            <person name="Kikkert J.R."/>
            <person name="Li Y."/>
            <person name="Li H."/>
            <person name="Li K."/>
            <person name="Li Q."/>
            <person name="Liu X."/>
            <person name="Ma X."/>
            <person name="Naidoo K."/>
            <person name="Pethybridge S.J."/>
            <person name="Sun J."/>
            <person name="Steenkamp E.T."/>
            <person name="van der Nest M.A."/>
            <person name="van Wyk S."/>
            <person name="Wingfield M.J."/>
            <person name="Xiong C."/>
            <person name="Yue Q."/>
            <person name="Zhang X."/>
        </authorList>
    </citation>
    <scope>NUCLEOTIDE SEQUENCE [LARGE SCALE GENOMIC DNA]</scope>
    <source>
        <strain evidence="7 8">DSM 5745</strain>
    </source>
</reference>
<accession>A0A3D8SCZ1</accession>
<dbReference type="GeneID" id="38114911"/>
<dbReference type="InterPro" id="IPR007248">
    <property type="entry name" value="Mpv17_PMP22"/>
</dbReference>
<keyword evidence="5 6" id="KW-0472">Membrane</keyword>
<keyword evidence="8" id="KW-1185">Reference proteome</keyword>
<sequence length="205" mass="23720">MPTHASVILQSTLLKTAANLAAQIAELWSRHRLSSKRIDWQSVAEFAVCGVIQAEIGWHWQNFLEDILPTYDMRTSTKNDEYDYDDESDYEYQNEKLHRLQRQSRLTYWFNILVKLVMDQTIGSYAMNIVFLLCTLVARVPSVNVLVARLSSGIWPLILNAWKVWPACSLVNFLWVPVDWRVLVASVVGFAWNVFLSLWALGRLE</sequence>
<gene>
    <name evidence="7" type="ORF">DSM5745_04541</name>
</gene>
<dbReference type="AlphaFoldDB" id="A0A3D8SCZ1"/>
<dbReference type="GO" id="GO:0005778">
    <property type="term" value="C:peroxisomal membrane"/>
    <property type="evidence" value="ECO:0007669"/>
    <property type="project" value="TreeGrafter"/>
</dbReference>
<evidence type="ECO:0000256" key="4">
    <source>
        <dbReference type="ARBA" id="ARBA00022989"/>
    </source>
</evidence>
<feature type="transmembrane region" description="Helical" evidence="6">
    <location>
        <begin position="182"/>
        <end position="201"/>
    </location>
</feature>
<name>A0A3D8SCZ1_9EURO</name>
<feature type="transmembrane region" description="Helical" evidence="6">
    <location>
        <begin position="129"/>
        <end position="147"/>
    </location>
</feature>
<dbReference type="RefSeq" id="XP_026605553.1">
    <property type="nucleotide sequence ID" value="XM_026746557.1"/>
</dbReference>
<protein>
    <submittedName>
        <fullName evidence="7">Uncharacterized protein</fullName>
    </submittedName>
</protein>
<evidence type="ECO:0000256" key="1">
    <source>
        <dbReference type="ARBA" id="ARBA00004141"/>
    </source>
</evidence>